<evidence type="ECO:0000256" key="9">
    <source>
        <dbReference type="ARBA" id="ARBA00042143"/>
    </source>
</evidence>
<dbReference type="PANTHER" id="PTHR11712:SF306">
    <property type="entry name" value="3-OXOACYL-[ACYL-CARRIER-PROTEIN] SYNTHASE 1"/>
    <property type="match status" value="1"/>
</dbReference>
<evidence type="ECO:0000256" key="7">
    <source>
        <dbReference type="ARBA" id="ARBA00039450"/>
    </source>
</evidence>
<dbReference type="Pfam" id="PF00109">
    <property type="entry name" value="ketoacyl-synt"/>
    <property type="match status" value="1"/>
</dbReference>
<dbReference type="PATRIC" id="fig|1194404.4.peg.6091"/>
<evidence type="ECO:0000256" key="6">
    <source>
        <dbReference type="ARBA" id="ARBA00023315"/>
    </source>
</evidence>
<evidence type="ECO:0000256" key="1">
    <source>
        <dbReference type="ARBA" id="ARBA00004496"/>
    </source>
</evidence>
<comment type="subcellular location">
    <subcellularLocation>
        <location evidence="1">Cytoplasm</location>
    </subcellularLocation>
</comment>
<dbReference type="SUPFAM" id="SSF53901">
    <property type="entry name" value="Thiolase-like"/>
    <property type="match status" value="1"/>
</dbReference>
<name>S6TBS8_PSESF</name>
<dbReference type="EC" id="2.3.1.41" evidence="4"/>
<organism evidence="13 14">
    <name type="scientific">Pseudomonas syringae pv. actinidiae ICMP 18807</name>
    <dbReference type="NCBI Taxonomy" id="1194404"/>
    <lineage>
        <taxon>Bacteria</taxon>
        <taxon>Pseudomonadati</taxon>
        <taxon>Pseudomonadota</taxon>
        <taxon>Gammaproteobacteria</taxon>
        <taxon>Pseudomonadales</taxon>
        <taxon>Pseudomonadaceae</taxon>
        <taxon>Pseudomonas</taxon>
        <taxon>Pseudomonas syringae</taxon>
    </lineage>
</organism>
<comment type="pathway">
    <text evidence="2">Lipid metabolism.</text>
</comment>
<evidence type="ECO:0000256" key="8">
    <source>
        <dbReference type="ARBA" id="ARBA00041620"/>
    </source>
</evidence>
<gene>
    <name evidence="13" type="ORF">A244_29580</name>
</gene>
<feature type="non-terminal residue" evidence="13">
    <location>
        <position position="137"/>
    </location>
</feature>
<dbReference type="GO" id="GO:0004315">
    <property type="term" value="F:3-oxoacyl-[acyl-carrier-protein] synthase activity"/>
    <property type="evidence" value="ECO:0007669"/>
    <property type="project" value="UniProtKB-EC"/>
</dbReference>
<feature type="domain" description="Beta-ketoacyl synthase-like N-terminal" evidence="12">
    <location>
        <begin position="1"/>
        <end position="129"/>
    </location>
</feature>
<dbReference type="EMBL" id="AOKG01002019">
    <property type="protein sequence ID" value="EPN40595.1"/>
    <property type="molecule type" value="Genomic_DNA"/>
</dbReference>
<dbReference type="InterPro" id="IPR000794">
    <property type="entry name" value="Beta-ketoacyl_synthase"/>
</dbReference>
<proteinExistence type="predicted"/>
<keyword evidence="5 13" id="KW-0808">Transferase</keyword>
<evidence type="ECO:0000256" key="5">
    <source>
        <dbReference type="ARBA" id="ARBA00022679"/>
    </source>
</evidence>
<keyword evidence="6 13" id="KW-0012">Acyltransferase</keyword>
<dbReference type="Proteomes" id="UP000015729">
    <property type="component" value="Unassembled WGS sequence"/>
</dbReference>
<evidence type="ECO:0000256" key="3">
    <source>
        <dbReference type="ARBA" id="ARBA00011738"/>
    </source>
</evidence>
<evidence type="ECO:0000313" key="13">
    <source>
        <dbReference type="EMBL" id="EPN40595.1"/>
    </source>
</evidence>
<dbReference type="InterPro" id="IPR016039">
    <property type="entry name" value="Thiolase-like"/>
</dbReference>
<evidence type="ECO:0000256" key="10">
    <source>
        <dbReference type="ARBA" id="ARBA00048121"/>
    </source>
</evidence>
<comment type="catalytic activity">
    <reaction evidence="11">
        <text>a fatty acyl-[ACP] + malonyl-[ACP] + H(+) = a 3-oxoacyl-[ACP] + holo-[ACP] + CO2</text>
        <dbReference type="Rhea" id="RHEA:22836"/>
        <dbReference type="Rhea" id="RHEA-COMP:9623"/>
        <dbReference type="Rhea" id="RHEA-COMP:9685"/>
        <dbReference type="Rhea" id="RHEA-COMP:9916"/>
        <dbReference type="Rhea" id="RHEA-COMP:14125"/>
        <dbReference type="ChEBI" id="CHEBI:15378"/>
        <dbReference type="ChEBI" id="CHEBI:16526"/>
        <dbReference type="ChEBI" id="CHEBI:64479"/>
        <dbReference type="ChEBI" id="CHEBI:78449"/>
        <dbReference type="ChEBI" id="CHEBI:78776"/>
        <dbReference type="ChEBI" id="CHEBI:138651"/>
        <dbReference type="EC" id="2.3.1.41"/>
    </reaction>
    <physiologicalReaction direction="left-to-right" evidence="11">
        <dbReference type="Rhea" id="RHEA:22837"/>
    </physiologicalReaction>
</comment>
<comment type="catalytic activity">
    <reaction evidence="10">
        <text>(3Z)-decenoyl-[ACP] + malonyl-[ACP] + H(+) = 3-oxo-(5Z)-dodecenoyl-[ACP] + holo-[ACP] + CO2</text>
        <dbReference type="Rhea" id="RHEA:54940"/>
        <dbReference type="Rhea" id="RHEA-COMP:9623"/>
        <dbReference type="Rhea" id="RHEA-COMP:9685"/>
        <dbReference type="Rhea" id="RHEA-COMP:9927"/>
        <dbReference type="Rhea" id="RHEA-COMP:14042"/>
        <dbReference type="ChEBI" id="CHEBI:15378"/>
        <dbReference type="ChEBI" id="CHEBI:16526"/>
        <dbReference type="ChEBI" id="CHEBI:64479"/>
        <dbReference type="ChEBI" id="CHEBI:78449"/>
        <dbReference type="ChEBI" id="CHEBI:78798"/>
        <dbReference type="ChEBI" id="CHEBI:138410"/>
    </reaction>
    <physiologicalReaction direction="left-to-right" evidence="10">
        <dbReference type="Rhea" id="RHEA:54941"/>
    </physiologicalReaction>
</comment>
<evidence type="ECO:0000256" key="4">
    <source>
        <dbReference type="ARBA" id="ARBA00013191"/>
    </source>
</evidence>
<comment type="subunit">
    <text evidence="3">Homodimer.</text>
</comment>
<protein>
    <recommendedName>
        <fullName evidence="7">3-oxoacyl-[acyl-carrier-protein] synthase 1</fullName>
        <ecNumber evidence="4">2.3.1.41</ecNumber>
    </recommendedName>
    <alternativeName>
        <fullName evidence="8">3-oxoacyl-[acyl-carrier-protein] synthase I</fullName>
    </alternativeName>
    <alternativeName>
        <fullName evidence="9">Beta-ketoacyl-ACP synthase I</fullName>
    </alternativeName>
</protein>
<dbReference type="Gene3D" id="3.40.47.10">
    <property type="match status" value="1"/>
</dbReference>
<dbReference type="GO" id="GO:0006633">
    <property type="term" value="P:fatty acid biosynthetic process"/>
    <property type="evidence" value="ECO:0007669"/>
    <property type="project" value="TreeGrafter"/>
</dbReference>
<sequence>MRRVVITGLGIVSCLGNDKETVTANLRANRPGIRFNPEYAEMGLRSQVSGSIDLNLEELIDRKIYRFVGHAAAYAYLAMKDAITDSGLSDDQVSNVRTGLIAGSGGASTLNQMEALDTLREKGVKRVGPYRVTRTMG</sequence>
<comment type="caution">
    <text evidence="13">The sequence shown here is derived from an EMBL/GenBank/DDBJ whole genome shotgun (WGS) entry which is preliminary data.</text>
</comment>
<evidence type="ECO:0000259" key="12">
    <source>
        <dbReference type="Pfam" id="PF00109"/>
    </source>
</evidence>
<evidence type="ECO:0000313" key="14">
    <source>
        <dbReference type="Proteomes" id="UP000015729"/>
    </source>
</evidence>
<dbReference type="PANTHER" id="PTHR11712">
    <property type="entry name" value="POLYKETIDE SYNTHASE-RELATED"/>
    <property type="match status" value="1"/>
</dbReference>
<evidence type="ECO:0000256" key="11">
    <source>
        <dbReference type="ARBA" id="ARBA00048506"/>
    </source>
</evidence>
<accession>S6TBS8</accession>
<reference evidence="13 14" key="1">
    <citation type="journal article" date="2013" name="PLoS Pathog.">
        <title>Genomic analysis of the Kiwifruit pathogen Pseudomonas syringae pv. actinidiae provides insight into the origins of an emergent plant disease.</title>
        <authorList>
            <person name="McCann H.C."/>
            <person name="Rikkerink E.H."/>
            <person name="Bertels F."/>
            <person name="Fiers M."/>
            <person name="Lu A."/>
            <person name="Rees-George J."/>
            <person name="Andersen M.T."/>
            <person name="Gleave A.P."/>
            <person name="Haubold B."/>
            <person name="Wohlers M.W."/>
            <person name="Guttman D.S."/>
            <person name="Wang P.W."/>
            <person name="Straub C."/>
            <person name="Vanneste J.L."/>
            <person name="Rainey P.B."/>
            <person name="Templeton M.D."/>
        </authorList>
    </citation>
    <scope>NUCLEOTIDE SEQUENCE [LARGE SCALE GENOMIC DNA]</scope>
    <source>
        <strain evidence="13 14">ICMP 18807</strain>
    </source>
</reference>
<evidence type="ECO:0000256" key="2">
    <source>
        <dbReference type="ARBA" id="ARBA00005189"/>
    </source>
</evidence>
<dbReference type="AlphaFoldDB" id="S6TBS8"/>
<dbReference type="InterPro" id="IPR014030">
    <property type="entry name" value="Ketoacyl_synth_N"/>
</dbReference>
<dbReference type="GO" id="GO:0005829">
    <property type="term" value="C:cytosol"/>
    <property type="evidence" value="ECO:0007669"/>
    <property type="project" value="TreeGrafter"/>
</dbReference>